<organism evidence="1">
    <name type="scientific">Arundo donax</name>
    <name type="common">Giant reed</name>
    <name type="synonym">Donax arundinaceus</name>
    <dbReference type="NCBI Taxonomy" id="35708"/>
    <lineage>
        <taxon>Eukaryota</taxon>
        <taxon>Viridiplantae</taxon>
        <taxon>Streptophyta</taxon>
        <taxon>Embryophyta</taxon>
        <taxon>Tracheophyta</taxon>
        <taxon>Spermatophyta</taxon>
        <taxon>Magnoliopsida</taxon>
        <taxon>Liliopsida</taxon>
        <taxon>Poales</taxon>
        <taxon>Poaceae</taxon>
        <taxon>PACMAD clade</taxon>
        <taxon>Arundinoideae</taxon>
        <taxon>Arundineae</taxon>
        <taxon>Arundo</taxon>
    </lineage>
</organism>
<name>A0A0A9BHM2_ARUDO</name>
<dbReference type="AlphaFoldDB" id="A0A0A9BHM2"/>
<proteinExistence type="predicted"/>
<accession>A0A0A9BHM2</accession>
<dbReference type="EMBL" id="GBRH01236287">
    <property type="protein sequence ID" value="JAD61608.1"/>
    <property type="molecule type" value="Transcribed_RNA"/>
</dbReference>
<reference evidence="1" key="1">
    <citation type="submission" date="2014-09" db="EMBL/GenBank/DDBJ databases">
        <authorList>
            <person name="Magalhaes I.L.F."/>
            <person name="Oliveira U."/>
            <person name="Santos F.R."/>
            <person name="Vidigal T.H.D.A."/>
            <person name="Brescovit A.D."/>
            <person name="Santos A.J."/>
        </authorList>
    </citation>
    <scope>NUCLEOTIDE SEQUENCE</scope>
    <source>
        <tissue evidence="1">Shoot tissue taken approximately 20 cm above the soil surface</tissue>
    </source>
</reference>
<reference evidence="1" key="2">
    <citation type="journal article" date="2015" name="Data Brief">
        <title>Shoot transcriptome of the giant reed, Arundo donax.</title>
        <authorList>
            <person name="Barrero R.A."/>
            <person name="Guerrero F.D."/>
            <person name="Moolhuijzen P."/>
            <person name="Goolsby J.A."/>
            <person name="Tidwell J."/>
            <person name="Bellgard S.E."/>
            <person name="Bellgard M.I."/>
        </authorList>
    </citation>
    <scope>NUCLEOTIDE SEQUENCE</scope>
    <source>
        <tissue evidence="1">Shoot tissue taken approximately 20 cm above the soil surface</tissue>
    </source>
</reference>
<protein>
    <submittedName>
        <fullName evidence="1">Uncharacterized protein</fullName>
    </submittedName>
</protein>
<evidence type="ECO:0000313" key="1">
    <source>
        <dbReference type="EMBL" id="JAD61608.1"/>
    </source>
</evidence>
<sequence length="39" mass="4680">MLIWLPEKTKKCKNEWSEIAWTILFAHPDCLNIIRQPVL</sequence>